<dbReference type="EMBL" id="CP005290">
    <property type="protein sequence ID" value="AGK62240.1"/>
    <property type="molecule type" value="Genomic_DNA"/>
</dbReference>
<name>N0BPF0_9EURY</name>
<proteinExistence type="predicted"/>
<keyword evidence="5" id="KW-0408">Iron</keyword>
<dbReference type="GO" id="GO:0046872">
    <property type="term" value="F:metal ion binding"/>
    <property type="evidence" value="ECO:0007669"/>
    <property type="project" value="UniProtKB-KW"/>
</dbReference>
<keyword evidence="9" id="KW-1185">Reference proteome</keyword>
<evidence type="ECO:0000256" key="2">
    <source>
        <dbReference type="ARBA" id="ARBA00022485"/>
    </source>
</evidence>
<evidence type="ECO:0000256" key="4">
    <source>
        <dbReference type="ARBA" id="ARBA00022982"/>
    </source>
</evidence>
<dbReference type="KEGG" id="ast:Asulf_02288"/>
<organism evidence="8 9">
    <name type="scientific">Archaeoglobus sulfaticallidus PM70-1</name>
    <dbReference type="NCBI Taxonomy" id="387631"/>
    <lineage>
        <taxon>Archaea</taxon>
        <taxon>Methanobacteriati</taxon>
        <taxon>Methanobacteriota</taxon>
        <taxon>Archaeoglobi</taxon>
        <taxon>Archaeoglobales</taxon>
        <taxon>Archaeoglobaceae</taxon>
        <taxon>Archaeoglobus</taxon>
    </lineage>
</organism>
<dbReference type="PANTHER" id="PTHR43551:SF1">
    <property type="entry name" value="HETERODISULFIDE REDUCTASE"/>
    <property type="match status" value="1"/>
</dbReference>
<reference evidence="8 9" key="1">
    <citation type="journal article" date="2013" name="Genome Announc.">
        <title>Complete Genome Sequence of the Thermophilic and Facultatively Chemolithoautotrophic Sulfate Reducer Archaeoglobus sulfaticallidus Strain PM70-1T.</title>
        <authorList>
            <person name="Stokke R."/>
            <person name="Hocking W.P."/>
            <person name="Steinsbu B.O."/>
            <person name="Steen I.H."/>
        </authorList>
    </citation>
    <scope>NUCLEOTIDE SEQUENCE [LARGE SCALE GENOMIC DNA]</scope>
    <source>
        <strain evidence="8">PM70-1</strain>
    </source>
</reference>
<keyword evidence="6" id="KW-0411">Iron-sulfur</keyword>
<dbReference type="SUPFAM" id="SSF46548">
    <property type="entry name" value="alpha-helical ferredoxin"/>
    <property type="match status" value="1"/>
</dbReference>
<dbReference type="InterPro" id="IPR017900">
    <property type="entry name" value="4Fe4S_Fe_S_CS"/>
</dbReference>
<dbReference type="PROSITE" id="PS51379">
    <property type="entry name" value="4FE4S_FER_2"/>
    <property type="match status" value="2"/>
</dbReference>
<protein>
    <submittedName>
        <fullName evidence="8">Putative sulfite reductase-associated electron transfer protein DsrK</fullName>
    </submittedName>
</protein>
<dbReference type="AlphaFoldDB" id="N0BPF0"/>
<accession>N0BPF0</accession>
<sequence length="546" mass="62699">MSDTEVKFEDMEKFEIVQRFSNWKELLKPSAEMRKGFYSYAASLKDQEYLNLPFPREWSPLDDDWKLPPNWKEIIINKMDELRKKYRSFQVFMDICVRCGACADKCHYYIGTGDPKNMPVVRAELLRSIYRKYFTKTGKVFGEYAGARELTEDVIKEWYIYYFQCSECRRCSVFCPYGIDTAEITMLARELLNSIGISQRFTLTSAAACVRTGNHLGLNPGGVVNSIQYAVDDIKEITGIDVEVPVNKKGADILFVTPSGDYFAQPHWFTFIGYLMIFHELDLDYTMSTYAAEGGNFGFFHSFEVAKKINQKIYKEAKRLGVKWILGGECGHMWRVKHQYMATFVDDTYEDALKSLEEPVNPITGTKFENASSTKMVHILEFLADILKHKKLKIDKSRNDHLRVTHHDSCNIARGMGLFEEPRYVIKSVCNYYYDMPDHSIREKSYCCGSGAGLLADELFELRMRGGMPRAMAVKYVHERYGVNHVTAACAIDRAAIPTLLQYWKLPVQMGGVTELVANAMIMSGEKERDTDLRGNPLGEYLEVEV</sequence>
<evidence type="ECO:0000256" key="1">
    <source>
        <dbReference type="ARBA" id="ARBA00022448"/>
    </source>
</evidence>
<feature type="domain" description="4Fe-4S ferredoxin-type" evidence="7">
    <location>
        <begin position="87"/>
        <end position="116"/>
    </location>
</feature>
<keyword evidence="1" id="KW-0813">Transport</keyword>
<evidence type="ECO:0000259" key="7">
    <source>
        <dbReference type="PROSITE" id="PS51379"/>
    </source>
</evidence>
<dbReference type="GeneID" id="15393921"/>
<dbReference type="HOGENOM" id="CLU_023081_6_0_2"/>
<dbReference type="RefSeq" id="WP_015591836.1">
    <property type="nucleotide sequence ID" value="NC_021169.1"/>
</dbReference>
<dbReference type="NCBIfam" id="NF045796">
    <property type="entry name" value="DsrK"/>
    <property type="match status" value="1"/>
</dbReference>
<evidence type="ECO:0000256" key="5">
    <source>
        <dbReference type="ARBA" id="ARBA00023004"/>
    </source>
</evidence>
<evidence type="ECO:0000256" key="6">
    <source>
        <dbReference type="ARBA" id="ARBA00023014"/>
    </source>
</evidence>
<dbReference type="InterPro" id="IPR009051">
    <property type="entry name" value="Helical_ferredxn"/>
</dbReference>
<evidence type="ECO:0000313" key="8">
    <source>
        <dbReference type="EMBL" id="AGK62240.1"/>
    </source>
</evidence>
<evidence type="ECO:0000313" key="9">
    <source>
        <dbReference type="Proteomes" id="UP000013307"/>
    </source>
</evidence>
<keyword evidence="4" id="KW-0249">Electron transport</keyword>
<keyword evidence="2" id="KW-0004">4Fe-4S</keyword>
<dbReference type="Proteomes" id="UP000013307">
    <property type="component" value="Chromosome"/>
</dbReference>
<gene>
    <name evidence="8" type="ORF">Asulf_02288</name>
</gene>
<dbReference type="PANTHER" id="PTHR43551">
    <property type="entry name" value="FUMARATE REDUCTASE IRON-SULFUR SUBUNIT"/>
    <property type="match status" value="1"/>
</dbReference>
<evidence type="ECO:0000256" key="3">
    <source>
        <dbReference type="ARBA" id="ARBA00022723"/>
    </source>
</evidence>
<dbReference type="eggNOG" id="arCOG00333">
    <property type="taxonomic scope" value="Archaea"/>
</dbReference>
<keyword evidence="3" id="KW-0479">Metal-binding</keyword>
<dbReference type="STRING" id="387631.Asulf_02288"/>
<dbReference type="Pfam" id="PF13183">
    <property type="entry name" value="Fer4_8"/>
    <property type="match status" value="1"/>
</dbReference>
<dbReference type="Gene3D" id="1.10.1060.10">
    <property type="entry name" value="Alpha-helical ferredoxin"/>
    <property type="match status" value="1"/>
</dbReference>
<dbReference type="GO" id="GO:0016491">
    <property type="term" value="F:oxidoreductase activity"/>
    <property type="evidence" value="ECO:0007669"/>
    <property type="project" value="UniProtKB-ARBA"/>
</dbReference>
<feature type="domain" description="4Fe-4S ferredoxin-type" evidence="7">
    <location>
        <begin position="156"/>
        <end position="185"/>
    </location>
</feature>
<dbReference type="PROSITE" id="PS00198">
    <property type="entry name" value="4FE4S_FER_1"/>
    <property type="match status" value="1"/>
</dbReference>
<dbReference type="GO" id="GO:0051539">
    <property type="term" value="F:4 iron, 4 sulfur cluster binding"/>
    <property type="evidence" value="ECO:0007669"/>
    <property type="project" value="UniProtKB-KW"/>
</dbReference>
<dbReference type="InterPro" id="IPR017896">
    <property type="entry name" value="4Fe4S_Fe-S-bd"/>
</dbReference>